<evidence type="ECO:0000256" key="3">
    <source>
        <dbReference type="ARBA" id="ARBA00022723"/>
    </source>
</evidence>
<dbReference type="Pfam" id="PF02358">
    <property type="entry name" value="Trehalose_PPase"/>
    <property type="match status" value="1"/>
</dbReference>
<dbReference type="NCBIfam" id="NF007560">
    <property type="entry name" value="PRK10187.1"/>
    <property type="match status" value="1"/>
</dbReference>
<evidence type="ECO:0000313" key="8">
    <source>
        <dbReference type="EMBL" id="WCE11406.1"/>
    </source>
</evidence>
<evidence type="ECO:0000256" key="5">
    <source>
        <dbReference type="ARBA" id="ARBA00022842"/>
    </source>
</evidence>
<protein>
    <recommendedName>
        <fullName evidence="6">Trehalose 6-phosphate phosphatase</fullName>
        <ecNumber evidence="6">3.1.3.12</ecNumber>
    </recommendedName>
</protein>
<evidence type="ECO:0000256" key="1">
    <source>
        <dbReference type="ARBA" id="ARBA00005199"/>
    </source>
</evidence>
<dbReference type="EC" id="3.1.3.12" evidence="6"/>
<dbReference type="PANTHER" id="PTHR43768">
    <property type="entry name" value="TREHALOSE 6-PHOSPHATE PHOSPHATASE"/>
    <property type="match status" value="1"/>
</dbReference>
<dbReference type="InterPro" id="IPR036412">
    <property type="entry name" value="HAD-like_sf"/>
</dbReference>
<organism evidence="7 9">
    <name type="scientific">Enterobacter ludwigii</name>
    <dbReference type="NCBI Taxonomy" id="299767"/>
    <lineage>
        <taxon>Bacteria</taxon>
        <taxon>Pseudomonadati</taxon>
        <taxon>Pseudomonadota</taxon>
        <taxon>Gammaproteobacteria</taxon>
        <taxon>Enterobacterales</taxon>
        <taxon>Enterobacteriaceae</taxon>
        <taxon>Enterobacter</taxon>
        <taxon>Enterobacter cloacae complex</taxon>
    </lineage>
</organism>
<dbReference type="KEGG" id="eec:EcWSU1_02827"/>
<evidence type="ECO:0000256" key="6">
    <source>
        <dbReference type="RuleBase" id="RU361117"/>
    </source>
</evidence>
<comment type="similarity">
    <text evidence="2 6">Belongs to the trehalose phosphatase family.</text>
</comment>
<reference evidence="8 10" key="2">
    <citation type="submission" date="2023-01" db="EMBL/GenBank/DDBJ databases">
        <title>Genome sequence resource and annotation of Enterobacter ludwigii, an economically important pathogen of seedling wilt with strawberry.</title>
        <authorList>
            <person name="Xie Y."/>
        </authorList>
    </citation>
    <scope>NUCLEOTIDE SEQUENCE [LARGE SCALE GENOMIC DNA]</scope>
    <source>
        <strain evidence="8 10">CM-TZ4</strain>
    </source>
</reference>
<dbReference type="eggNOG" id="COG1877">
    <property type="taxonomic scope" value="Bacteria"/>
</dbReference>
<dbReference type="InterPro" id="IPR023214">
    <property type="entry name" value="HAD_sf"/>
</dbReference>
<dbReference type="InterPro" id="IPR044651">
    <property type="entry name" value="OTSB-like"/>
</dbReference>
<dbReference type="Gene3D" id="3.30.70.1020">
    <property type="entry name" value="Trehalose-6-phosphate phosphatase related protein, domain 2"/>
    <property type="match status" value="1"/>
</dbReference>
<dbReference type="Proteomes" id="UP001210538">
    <property type="component" value="Chromosome"/>
</dbReference>
<dbReference type="EMBL" id="CP116347">
    <property type="protein sequence ID" value="WCE11406.1"/>
    <property type="molecule type" value="Genomic_DNA"/>
</dbReference>
<dbReference type="GO" id="GO:0000287">
    <property type="term" value="F:magnesium ion binding"/>
    <property type="evidence" value="ECO:0007669"/>
    <property type="project" value="UniProtKB-ARBA"/>
</dbReference>
<dbReference type="GO" id="GO:0004805">
    <property type="term" value="F:trehalose-phosphatase activity"/>
    <property type="evidence" value="ECO:0007669"/>
    <property type="project" value="UniProtKB-EC"/>
</dbReference>
<dbReference type="GO" id="GO:0005992">
    <property type="term" value="P:trehalose biosynthetic process"/>
    <property type="evidence" value="ECO:0007669"/>
    <property type="project" value="UniProtKB-UniPathway"/>
</dbReference>
<dbReference type="PANTHER" id="PTHR43768:SF3">
    <property type="entry name" value="TREHALOSE 6-PHOSPHATE PHOSPHATASE"/>
    <property type="match status" value="1"/>
</dbReference>
<name>G8LH53_9ENTR</name>
<dbReference type="SUPFAM" id="SSF56784">
    <property type="entry name" value="HAD-like"/>
    <property type="match status" value="1"/>
</dbReference>
<keyword evidence="3 6" id="KW-0479">Metal-binding</keyword>
<dbReference type="NCBIfam" id="TIGR01484">
    <property type="entry name" value="HAD-SF-IIB"/>
    <property type="match status" value="1"/>
</dbReference>
<dbReference type="GeneID" id="45815833"/>
<dbReference type="Gene3D" id="3.40.50.1000">
    <property type="entry name" value="HAD superfamily/HAD-like"/>
    <property type="match status" value="1"/>
</dbReference>
<evidence type="ECO:0000313" key="10">
    <source>
        <dbReference type="Proteomes" id="UP001210538"/>
    </source>
</evidence>
<dbReference type="NCBIfam" id="TIGR00685">
    <property type="entry name" value="T6PP"/>
    <property type="match status" value="1"/>
</dbReference>
<comment type="pathway">
    <text evidence="1 6">Glycan biosynthesis; trehalose biosynthesis.</text>
</comment>
<accession>W0BP54</accession>
<accession>G8LH53</accession>
<dbReference type="OrthoDB" id="9814913at2"/>
<dbReference type="EMBL" id="CP002886">
    <property type="protein sequence ID" value="AEW74259.1"/>
    <property type="molecule type" value="Genomic_DNA"/>
</dbReference>
<keyword evidence="10" id="KW-1185">Reference proteome</keyword>
<evidence type="ECO:0000256" key="2">
    <source>
        <dbReference type="ARBA" id="ARBA00008770"/>
    </source>
</evidence>
<keyword evidence="4 6" id="KW-0378">Hydrolase</keyword>
<gene>
    <name evidence="7" type="primary">otsB</name>
    <name evidence="7" type="ORF">EcWSU1_02827</name>
    <name evidence="8" type="ORF">PHA72_15010</name>
</gene>
<dbReference type="CDD" id="cd01627">
    <property type="entry name" value="HAD_TPP"/>
    <property type="match status" value="1"/>
</dbReference>
<dbReference type="Proteomes" id="UP000007838">
    <property type="component" value="Chromosome"/>
</dbReference>
<evidence type="ECO:0000313" key="7">
    <source>
        <dbReference type="EMBL" id="AEW74259.1"/>
    </source>
</evidence>
<comment type="function">
    <text evidence="6">Removes the phosphate from trehalose 6-phosphate to produce free trehalose.</text>
</comment>
<dbReference type="InterPro" id="IPR003337">
    <property type="entry name" value="Trehalose_PPase"/>
</dbReference>
<proteinExistence type="inferred from homology"/>
<reference evidence="7 9" key="1">
    <citation type="journal article" date="2011" name="Stand. Genomic Sci.">
        <title>Complete genome of the onion pathogen Enterobacter cloacae EcWSU1.</title>
        <authorList>
            <person name="Humann J.L."/>
            <person name="Wildung M."/>
            <person name="Cheng C.H."/>
            <person name="Lee T."/>
            <person name="Stewart J.E."/>
            <person name="Drew J.C."/>
            <person name="Triplett E.W."/>
            <person name="Main D."/>
            <person name="Schroeder B.K."/>
        </authorList>
    </citation>
    <scope>NUCLEOTIDE SEQUENCE [LARGE SCALE GENOMIC DNA]</scope>
    <source>
        <strain evidence="7 9">EcWSU1</strain>
    </source>
</reference>
<dbReference type="InterPro" id="IPR006379">
    <property type="entry name" value="HAD-SF_hydro_IIB"/>
</dbReference>
<dbReference type="HOGENOM" id="CLU_037265_2_0_6"/>
<dbReference type="UniPathway" id="UPA00299"/>
<sequence>MADLLTAPPVLPGHYAFFFDLDGTLAEIKPHPDLVAIPATVLQKLHQLSQMTEGAVALISGRSMAELDQLARPYRFPLAGVHGAERRDIHDQTHIVSLPDALIQALQVQLSSALAELPGTELEAKGMAFALHYRQAPQHEAAVLALATAIANAHPELALQPGKCVVELKPKGINKGAAIAAFMATPPFNGRTPVFIGDDLTDEAGFRVVNQAGGIAIKVGPGETVAEWRLADVASVWQWISDIANQQQQQIAQNKGGNHYGSLSRRL</sequence>
<comment type="cofactor">
    <cofactor evidence="6">
        <name>Mg(2+)</name>
        <dbReference type="ChEBI" id="CHEBI:18420"/>
    </cofactor>
</comment>
<comment type="catalytic activity">
    <reaction evidence="6">
        <text>alpha,alpha-trehalose 6-phosphate + H2O = alpha,alpha-trehalose + phosphate</text>
        <dbReference type="Rhea" id="RHEA:23420"/>
        <dbReference type="ChEBI" id="CHEBI:15377"/>
        <dbReference type="ChEBI" id="CHEBI:16551"/>
        <dbReference type="ChEBI" id="CHEBI:43474"/>
        <dbReference type="ChEBI" id="CHEBI:58429"/>
        <dbReference type="EC" id="3.1.3.12"/>
    </reaction>
</comment>
<dbReference type="AlphaFoldDB" id="G8LH53"/>
<evidence type="ECO:0000313" key="9">
    <source>
        <dbReference type="Proteomes" id="UP000007838"/>
    </source>
</evidence>
<keyword evidence="5 6" id="KW-0460">Magnesium</keyword>
<dbReference type="RefSeq" id="WP_014170681.1">
    <property type="nucleotide sequence ID" value="NC_016514.1"/>
</dbReference>
<evidence type="ECO:0000256" key="4">
    <source>
        <dbReference type="ARBA" id="ARBA00022801"/>
    </source>
</evidence>